<evidence type="ECO:0000313" key="3">
    <source>
        <dbReference type="EMBL" id="CAD5232979.1"/>
    </source>
</evidence>
<feature type="transmembrane region" description="Helical" evidence="2">
    <location>
        <begin position="41"/>
        <end position="63"/>
    </location>
</feature>
<proteinExistence type="predicted"/>
<gene>
    <name evidence="3" type="ORF">BXYJ_LOCUS13070</name>
</gene>
<dbReference type="EMBL" id="CAJFCV020000005">
    <property type="protein sequence ID" value="CAG9126266.1"/>
    <property type="molecule type" value="Genomic_DNA"/>
</dbReference>
<keyword evidence="2" id="KW-1133">Transmembrane helix</keyword>
<keyword evidence="2" id="KW-0812">Transmembrane</keyword>
<dbReference type="Proteomes" id="UP000582659">
    <property type="component" value="Unassembled WGS sequence"/>
</dbReference>
<reference evidence="3" key="1">
    <citation type="submission" date="2020-09" db="EMBL/GenBank/DDBJ databases">
        <authorList>
            <person name="Kikuchi T."/>
        </authorList>
    </citation>
    <scope>NUCLEOTIDE SEQUENCE</scope>
    <source>
        <strain evidence="3">Ka4C1</strain>
    </source>
</reference>
<dbReference type="Proteomes" id="UP000659654">
    <property type="component" value="Unassembled WGS sequence"/>
</dbReference>
<dbReference type="EMBL" id="CAJFDI010000005">
    <property type="protein sequence ID" value="CAD5232979.1"/>
    <property type="molecule type" value="Genomic_DNA"/>
</dbReference>
<sequence>MDFDKVYGAGYNRTTFYGLQANKNETDFVCSDKFRILMSSLVVFNCLLVFINAIFLILFLCVYKRLFCRAYDEDFDLESLASTHSRKGRHNNGYSPHAFNNVFKEPPSPGPPTLKPAKRHKSVSEEGGDLLPDAKNASTNGTNNTRFKKCVSFEDAEPSPRREMNILEVHDEFAFADEEILDYTSQQSHKS</sequence>
<accession>A0A7I8X7G9</accession>
<feature type="region of interest" description="Disordered" evidence="1">
    <location>
        <begin position="85"/>
        <end position="145"/>
    </location>
</feature>
<organism evidence="3 4">
    <name type="scientific">Bursaphelenchus xylophilus</name>
    <name type="common">Pinewood nematode worm</name>
    <name type="synonym">Aphelenchoides xylophilus</name>
    <dbReference type="NCBI Taxonomy" id="6326"/>
    <lineage>
        <taxon>Eukaryota</taxon>
        <taxon>Metazoa</taxon>
        <taxon>Ecdysozoa</taxon>
        <taxon>Nematoda</taxon>
        <taxon>Chromadorea</taxon>
        <taxon>Rhabditida</taxon>
        <taxon>Tylenchina</taxon>
        <taxon>Tylenchomorpha</taxon>
        <taxon>Aphelenchoidea</taxon>
        <taxon>Aphelenchoididae</taxon>
        <taxon>Bursaphelenchus</taxon>
    </lineage>
</organism>
<dbReference type="SMR" id="A0A7I8X7G9"/>
<evidence type="ECO:0000313" key="4">
    <source>
        <dbReference type="Proteomes" id="UP000659654"/>
    </source>
</evidence>
<name>A0A7I8X7G9_BURXY</name>
<comment type="caution">
    <text evidence="3">The sequence shown here is derived from an EMBL/GenBank/DDBJ whole genome shotgun (WGS) entry which is preliminary data.</text>
</comment>
<evidence type="ECO:0000256" key="2">
    <source>
        <dbReference type="SAM" id="Phobius"/>
    </source>
</evidence>
<dbReference type="AlphaFoldDB" id="A0A7I8X7G9"/>
<protein>
    <submittedName>
        <fullName evidence="3">(pine wood nematode) hypothetical protein</fullName>
    </submittedName>
</protein>
<keyword evidence="4" id="KW-1185">Reference proteome</keyword>
<dbReference type="OrthoDB" id="10531727at2759"/>
<keyword evidence="2" id="KW-0472">Membrane</keyword>
<evidence type="ECO:0000256" key="1">
    <source>
        <dbReference type="SAM" id="MobiDB-lite"/>
    </source>
</evidence>
<feature type="compositionally biased region" description="Polar residues" evidence="1">
    <location>
        <begin position="136"/>
        <end position="145"/>
    </location>
</feature>